<dbReference type="Gene3D" id="3.40.630.30">
    <property type="match status" value="1"/>
</dbReference>
<evidence type="ECO:0000313" key="2">
    <source>
        <dbReference type="EMBL" id="KAK5085105.1"/>
    </source>
</evidence>
<proteinExistence type="predicted"/>
<evidence type="ECO:0000313" key="3">
    <source>
        <dbReference type="Proteomes" id="UP001345013"/>
    </source>
</evidence>
<protein>
    <recommendedName>
        <fullName evidence="1">N-acetyltransferase domain-containing protein</fullName>
    </recommendedName>
</protein>
<dbReference type="PANTHER" id="PTHR42791">
    <property type="entry name" value="GNAT FAMILY ACETYLTRANSFERASE"/>
    <property type="match status" value="1"/>
</dbReference>
<organism evidence="2 3">
    <name type="scientific">Lithohypha guttulata</name>
    <dbReference type="NCBI Taxonomy" id="1690604"/>
    <lineage>
        <taxon>Eukaryota</taxon>
        <taxon>Fungi</taxon>
        <taxon>Dikarya</taxon>
        <taxon>Ascomycota</taxon>
        <taxon>Pezizomycotina</taxon>
        <taxon>Eurotiomycetes</taxon>
        <taxon>Chaetothyriomycetidae</taxon>
        <taxon>Chaetothyriales</taxon>
        <taxon>Trichomeriaceae</taxon>
        <taxon>Lithohypha</taxon>
    </lineage>
</organism>
<dbReference type="PROSITE" id="PS51186">
    <property type="entry name" value="GNAT"/>
    <property type="match status" value="1"/>
</dbReference>
<dbReference type="InterPro" id="IPR000182">
    <property type="entry name" value="GNAT_dom"/>
</dbReference>
<dbReference type="PANTHER" id="PTHR42791:SF1">
    <property type="entry name" value="N-ACETYLTRANSFERASE DOMAIN-CONTAINING PROTEIN"/>
    <property type="match status" value="1"/>
</dbReference>
<evidence type="ECO:0000259" key="1">
    <source>
        <dbReference type="PROSITE" id="PS51186"/>
    </source>
</evidence>
<accession>A0ABR0K3S1</accession>
<feature type="domain" description="N-acetyltransferase" evidence="1">
    <location>
        <begin position="69"/>
        <end position="210"/>
    </location>
</feature>
<dbReference type="Proteomes" id="UP001345013">
    <property type="component" value="Unassembled WGS sequence"/>
</dbReference>
<reference evidence="2 3" key="1">
    <citation type="submission" date="2023-08" db="EMBL/GenBank/DDBJ databases">
        <title>Black Yeasts Isolated from many extreme environments.</title>
        <authorList>
            <person name="Coleine C."/>
            <person name="Stajich J.E."/>
            <person name="Selbmann L."/>
        </authorList>
    </citation>
    <scope>NUCLEOTIDE SEQUENCE [LARGE SCALE GENOMIC DNA]</scope>
    <source>
        <strain evidence="2 3">CCFEE 5885</strain>
    </source>
</reference>
<dbReference type="InterPro" id="IPR052523">
    <property type="entry name" value="Trichothecene_AcTrans"/>
</dbReference>
<dbReference type="SUPFAM" id="SSF55729">
    <property type="entry name" value="Acyl-CoA N-acyltransferases (Nat)"/>
    <property type="match status" value="1"/>
</dbReference>
<gene>
    <name evidence="2" type="ORF">LTR24_007241</name>
</gene>
<keyword evidence="3" id="KW-1185">Reference proteome</keyword>
<comment type="caution">
    <text evidence="2">The sequence shown here is derived from an EMBL/GenBank/DDBJ whole genome shotgun (WGS) entry which is preliminary data.</text>
</comment>
<sequence>MSTSSYEIQIVKSGDLTAWTAAQFSSFVGTGNTLHDVLFPPASPPTPAQLDSAAARHKACLNDDPEHNVFIQIVTPEGHIMGGAKWQFWPHDPKRPLTVPVDYIDGSTAEGEASRVFAQKVMDVLMGRRARDMAMAHGLLDLCFTVPEYERKGVASALVSWGLEMCDKEGWVSFTEASPRGWPVYERLGFERRDVVRLRFDETDKQDTMHAVADAAGRLDSPKKDVVKGLAYG</sequence>
<dbReference type="InterPro" id="IPR016181">
    <property type="entry name" value="Acyl_CoA_acyltransferase"/>
</dbReference>
<name>A0ABR0K3S1_9EURO</name>
<dbReference type="EMBL" id="JAVRRG010000105">
    <property type="protein sequence ID" value="KAK5085105.1"/>
    <property type="molecule type" value="Genomic_DNA"/>
</dbReference>
<dbReference type="Pfam" id="PF00583">
    <property type="entry name" value="Acetyltransf_1"/>
    <property type="match status" value="1"/>
</dbReference>